<dbReference type="GO" id="GO:0012505">
    <property type="term" value="C:endomembrane system"/>
    <property type="evidence" value="ECO:0007669"/>
    <property type="project" value="TreeGrafter"/>
</dbReference>
<sequence length="485" mass="53109">MKYLSATEIARQINAGQLTSTAITEHYLNRIENYNPKLNAFVDLYPDTARLAAKQRDQQKDDQPGPLHGVPISVKECYQVKDTRTTLNYPPLRNLVADSTSLLVQRLLDAGAVLLGKTNVPTLLADAQTFGPIYPRANNPYDLSRTPGGSTGGGAAALAADLCALELGSDIGGSIRNPAHHCGLFGLKPTENGHHLDGHIPPLPDLDLGLSVMNCTGPLARTAEDLALAHKVLFAPDWQQRLYLPIAREQNLSPDLSGYRFGFLTSIIGVQPGKAASKAMKDTRAKLEAAGAEVTDFRLDDQLVRESLTLWIELFGYAMGQTLKMPYRRLLYWQYRKLLKSSACLPSAHALKALKTGLTLNFKSFSRALKRRQELVTEAMRQQQSVDIVVSPTTLGPAFPHNSARHTIEMDGQNIPYVDYCFPFVNFFSLTGQPVVTVPTGTAKTGLPIGLCFSAAHHQDQTLLHLAKLLEDQGFAFHAPNFGND</sequence>
<dbReference type="InterPro" id="IPR052739">
    <property type="entry name" value="FAAH2"/>
</dbReference>
<organism evidence="2 3">
    <name type="scientific">Pseudidiomarina halophila</name>
    <dbReference type="NCBI Taxonomy" id="1449799"/>
    <lineage>
        <taxon>Bacteria</taxon>
        <taxon>Pseudomonadati</taxon>
        <taxon>Pseudomonadota</taxon>
        <taxon>Gammaproteobacteria</taxon>
        <taxon>Alteromonadales</taxon>
        <taxon>Idiomarinaceae</taxon>
        <taxon>Pseudidiomarina</taxon>
    </lineage>
</organism>
<dbReference type="Proteomes" id="UP000287198">
    <property type="component" value="Unassembled WGS sequence"/>
</dbReference>
<dbReference type="Pfam" id="PF01425">
    <property type="entry name" value="Amidase"/>
    <property type="match status" value="1"/>
</dbReference>
<evidence type="ECO:0000313" key="2">
    <source>
        <dbReference type="EMBL" id="RUO52736.1"/>
    </source>
</evidence>
<protein>
    <recommendedName>
        <fullName evidence="1">Amidase domain-containing protein</fullName>
    </recommendedName>
</protein>
<dbReference type="PANTHER" id="PTHR43372:SF4">
    <property type="entry name" value="FATTY-ACID AMIDE HYDROLASE 2"/>
    <property type="match status" value="1"/>
</dbReference>
<dbReference type="InterPro" id="IPR023631">
    <property type="entry name" value="Amidase_dom"/>
</dbReference>
<evidence type="ECO:0000259" key="1">
    <source>
        <dbReference type="Pfam" id="PF01425"/>
    </source>
</evidence>
<gene>
    <name evidence="2" type="ORF">CWI69_06760</name>
</gene>
<dbReference type="EMBL" id="PIPW01000002">
    <property type="protein sequence ID" value="RUO52736.1"/>
    <property type="molecule type" value="Genomic_DNA"/>
</dbReference>
<dbReference type="OrthoDB" id="9811471at2"/>
<dbReference type="SUPFAM" id="SSF75304">
    <property type="entry name" value="Amidase signature (AS) enzymes"/>
    <property type="match status" value="1"/>
</dbReference>
<reference evidence="3" key="1">
    <citation type="journal article" date="2018" name="Front. Microbiol.">
        <title>Genome-Based Analysis Reveals the Taxonomy and Diversity of the Family Idiomarinaceae.</title>
        <authorList>
            <person name="Liu Y."/>
            <person name="Lai Q."/>
            <person name="Shao Z."/>
        </authorList>
    </citation>
    <scope>NUCLEOTIDE SEQUENCE [LARGE SCALE GENOMIC DNA]</scope>
    <source>
        <strain evidence="3">BH195</strain>
    </source>
</reference>
<proteinExistence type="predicted"/>
<dbReference type="RefSeq" id="WP_126763164.1">
    <property type="nucleotide sequence ID" value="NZ_JBHLTZ010000012.1"/>
</dbReference>
<feature type="domain" description="Amidase" evidence="1">
    <location>
        <begin position="23"/>
        <end position="464"/>
    </location>
</feature>
<comment type="caution">
    <text evidence="2">The sequence shown here is derived from an EMBL/GenBank/DDBJ whole genome shotgun (WGS) entry which is preliminary data.</text>
</comment>
<name>A0A432XVH8_9GAMM</name>
<keyword evidence="3" id="KW-1185">Reference proteome</keyword>
<evidence type="ECO:0000313" key="3">
    <source>
        <dbReference type="Proteomes" id="UP000287198"/>
    </source>
</evidence>
<dbReference type="PANTHER" id="PTHR43372">
    <property type="entry name" value="FATTY-ACID AMIDE HYDROLASE"/>
    <property type="match status" value="1"/>
</dbReference>
<dbReference type="InterPro" id="IPR036928">
    <property type="entry name" value="AS_sf"/>
</dbReference>
<dbReference type="Gene3D" id="3.90.1300.10">
    <property type="entry name" value="Amidase signature (AS) domain"/>
    <property type="match status" value="1"/>
</dbReference>
<accession>A0A432XVH8</accession>
<dbReference type="AlphaFoldDB" id="A0A432XVH8"/>